<organism evidence="2 3">
    <name type="scientific">Kouleothrix aurantiaca</name>
    <dbReference type="NCBI Taxonomy" id="186479"/>
    <lineage>
        <taxon>Bacteria</taxon>
        <taxon>Bacillati</taxon>
        <taxon>Chloroflexota</taxon>
        <taxon>Chloroflexia</taxon>
        <taxon>Chloroflexales</taxon>
        <taxon>Roseiflexineae</taxon>
        <taxon>Roseiflexaceae</taxon>
        <taxon>Kouleothrix</taxon>
    </lineage>
</organism>
<dbReference type="AlphaFoldDB" id="A0A0P9DKG2"/>
<comment type="caution">
    <text evidence="2">The sequence shown here is derived from an EMBL/GenBank/DDBJ whole genome shotgun (WGS) entry which is preliminary data.</text>
</comment>
<dbReference type="EMBL" id="LJCR01001452">
    <property type="protein sequence ID" value="KPV50334.1"/>
    <property type="molecule type" value="Genomic_DNA"/>
</dbReference>
<protein>
    <submittedName>
        <fullName evidence="2">Uncharacterized protein</fullName>
    </submittedName>
</protein>
<reference evidence="2 3" key="1">
    <citation type="submission" date="2015-09" db="EMBL/GenBank/DDBJ databases">
        <title>Draft genome sequence of Kouleothrix aurantiaca JCM 19913.</title>
        <authorList>
            <person name="Hemp J."/>
        </authorList>
    </citation>
    <scope>NUCLEOTIDE SEQUENCE [LARGE SCALE GENOMIC DNA]</scope>
    <source>
        <strain evidence="2 3">COM-B</strain>
    </source>
</reference>
<proteinExistence type="predicted"/>
<feature type="transmembrane region" description="Helical" evidence="1">
    <location>
        <begin position="64"/>
        <end position="81"/>
    </location>
</feature>
<evidence type="ECO:0000256" key="1">
    <source>
        <dbReference type="SAM" id="Phobius"/>
    </source>
</evidence>
<keyword evidence="1" id="KW-0812">Transmembrane</keyword>
<keyword evidence="1" id="KW-1133">Transmembrane helix</keyword>
<keyword evidence="1" id="KW-0472">Membrane</keyword>
<sequence>MSTVVSGAIIIALFGWFATIIAISRSKLSSQRKRMLLVPSWIPWLVLALGAPILSGLISWQDALNLGGAITTGMLVSVVISRSGPRR</sequence>
<keyword evidence="3" id="KW-1185">Reference proteome</keyword>
<dbReference type="Proteomes" id="UP000050509">
    <property type="component" value="Unassembled WGS sequence"/>
</dbReference>
<evidence type="ECO:0000313" key="2">
    <source>
        <dbReference type="EMBL" id="KPV50334.1"/>
    </source>
</evidence>
<name>A0A0P9DKG2_9CHLR</name>
<feature type="transmembrane region" description="Helical" evidence="1">
    <location>
        <begin position="36"/>
        <end position="58"/>
    </location>
</feature>
<accession>A0A0P9DKG2</accession>
<gene>
    <name evidence="2" type="ORF">SE17_27545</name>
</gene>
<evidence type="ECO:0000313" key="3">
    <source>
        <dbReference type="Proteomes" id="UP000050509"/>
    </source>
</evidence>
<feature type="transmembrane region" description="Helical" evidence="1">
    <location>
        <begin position="6"/>
        <end position="24"/>
    </location>
</feature>